<evidence type="ECO:0000313" key="6">
    <source>
        <dbReference type="Proteomes" id="UP000289437"/>
    </source>
</evidence>
<dbReference type="SMART" id="SM00320">
    <property type="entry name" value="WD40"/>
    <property type="match status" value="9"/>
</dbReference>
<gene>
    <name evidence="5" type="ORF">GRAN_2205</name>
</gene>
<dbReference type="CDD" id="cd00200">
    <property type="entry name" value="WD40"/>
    <property type="match status" value="1"/>
</dbReference>
<feature type="repeat" description="WD" evidence="3">
    <location>
        <begin position="77"/>
        <end position="118"/>
    </location>
</feature>
<feature type="region of interest" description="Disordered" evidence="4">
    <location>
        <begin position="500"/>
        <end position="521"/>
    </location>
</feature>
<feature type="repeat" description="WD" evidence="3">
    <location>
        <begin position="289"/>
        <end position="320"/>
    </location>
</feature>
<dbReference type="Proteomes" id="UP000289437">
    <property type="component" value="Unassembled WGS sequence"/>
</dbReference>
<dbReference type="Gene3D" id="2.130.10.10">
    <property type="entry name" value="YVTN repeat-like/Quinoprotein amine dehydrogenase"/>
    <property type="match status" value="4"/>
</dbReference>
<reference evidence="6" key="2">
    <citation type="submission" date="2019-02" db="EMBL/GenBank/DDBJ databases">
        <title>Granulicella sibirica sp. nov., a psychrotolerant acidobacterium isolated from an organic soil layer in forested tundra, West Siberia.</title>
        <authorList>
            <person name="Oshkin I.Y."/>
            <person name="Kulichevskaya I.S."/>
            <person name="Rijpstra W.I.C."/>
            <person name="Sinninghe Damste J.S."/>
            <person name="Rakitin A.L."/>
            <person name="Ravin N.V."/>
            <person name="Dedysh S.N."/>
        </authorList>
    </citation>
    <scope>NUCLEOTIDE SEQUENCE [LARGE SCALE GENOMIC DNA]</scope>
    <source>
        <strain evidence="6">AF10</strain>
    </source>
</reference>
<keyword evidence="6" id="KW-1185">Reference proteome</keyword>
<dbReference type="InterPro" id="IPR011659">
    <property type="entry name" value="WD40"/>
</dbReference>
<dbReference type="PROSITE" id="PS50294">
    <property type="entry name" value="WD_REPEATS_REGION"/>
    <property type="match status" value="6"/>
</dbReference>
<dbReference type="InterPro" id="IPR011047">
    <property type="entry name" value="Quinoprotein_ADH-like_sf"/>
</dbReference>
<keyword evidence="1 3" id="KW-0853">WD repeat</keyword>
<feature type="region of interest" description="Disordered" evidence="4">
    <location>
        <begin position="327"/>
        <end position="357"/>
    </location>
</feature>
<evidence type="ECO:0000256" key="4">
    <source>
        <dbReference type="SAM" id="MobiDB-lite"/>
    </source>
</evidence>
<proteinExistence type="predicted"/>
<dbReference type="InterPro" id="IPR019775">
    <property type="entry name" value="WD40_repeat_CS"/>
</dbReference>
<sequence>MEAANTSLQSGDTPLPESEDALHRALLAANLRHVLHGHTKNVTGVAFSPDSKRLATVSDDDSVKMWDAATGKELSSWPGHSGGLNAVAFMPDSLGLLTAGKDGVIRIWNIDNRQETRALRGHAARVNAISLSPNGTLLATASEDQTVKLWDTVTGHELLTLKGHTRGVTGVAFSHSGKRLATASSDATVKIWDPSTGKELFDLGLSKSTYTEGALAFDPNDSTLVTPGVGDTIARWDIATGREWPPLSGGPPSGIRLLAYSRNGTLAASGREGSVRIWHAGESRSTIRMPGHSDGITAMAFSPDGESLATGDQDYLAKIWAEPNSEEPGTGLAQFHAPVRGSSSASGGYRLRDATEGTAPNTRQVTKVLDVSSGREVLTLHRYRVLRAIPVAPITISPDRNRIAICEIGTDVEIYDSTTGKVTMLTEYKSGTRALAFSPDGKQLAVASQDRTVTMWDALTGQRLSALDEPTGPVFAIEYSADGKRMATAGPHIVEVWDRKTGRRQQSFKSQQDRGHLEFSPDGKLLASSNTSIGIEGTTEIWNLGPVQKVASVPLFNNASFSPDGKQIAGTSGNVAKVADPVTGQTLLTLHGHSGGVRHATFSADGKKLLTEGNDGFQIFDLDIQDLLNLARIRITRTSPAFTEEECKRYFATYPCPLHDPESSSHRPHP</sequence>
<name>A0A4Q0T579_9BACT</name>
<dbReference type="InterPro" id="IPR015943">
    <property type="entry name" value="WD40/YVTN_repeat-like_dom_sf"/>
</dbReference>
<dbReference type="SUPFAM" id="SSF50978">
    <property type="entry name" value="WD40 repeat-like"/>
    <property type="match status" value="1"/>
</dbReference>
<evidence type="ECO:0000256" key="1">
    <source>
        <dbReference type="ARBA" id="ARBA00022574"/>
    </source>
</evidence>
<organism evidence="5 6">
    <name type="scientific">Granulicella sibirica</name>
    <dbReference type="NCBI Taxonomy" id="2479048"/>
    <lineage>
        <taxon>Bacteria</taxon>
        <taxon>Pseudomonadati</taxon>
        <taxon>Acidobacteriota</taxon>
        <taxon>Terriglobia</taxon>
        <taxon>Terriglobales</taxon>
        <taxon>Acidobacteriaceae</taxon>
        <taxon>Granulicella</taxon>
    </lineage>
</organism>
<dbReference type="RefSeq" id="WP_128912809.1">
    <property type="nucleotide sequence ID" value="NZ_RDSM01000001.1"/>
</dbReference>
<dbReference type="PANTHER" id="PTHR19848:SF8">
    <property type="entry name" value="F-BOX AND WD REPEAT DOMAIN CONTAINING 7"/>
    <property type="match status" value="1"/>
</dbReference>
<feature type="repeat" description="WD" evidence="3">
    <location>
        <begin position="119"/>
        <end position="160"/>
    </location>
</feature>
<dbReference type="InterPro" id="IPR020472">
    <property type="entry name" value="WD40_PAC1"/>
</dbReference>
<dbReference type="PROSITE" id="PS50082">
    <property type="entry name" value="WD_REPEATS_2"/>
    <property type="match status" value="6"/>
</dbReference>
<dbReference type="Pfam" id="PF00400">
    <property type="entry name" value="WD40"/>
    <property type="match status" value="7"/>
</dbReference>
<protein>
    <submittedName>
        <fullName evidence="5">High-affnity carbon uptake protein Hat/HatR</fullName>
    </submittedName>
</protein>
<dbReference type="PANTHER" id="PTHR19848">
    <property type="entry name" value="WD40 REPEAT PROTEIN"/>
    <property type="match status" value="1"/>
</dbReference>
<dbReference type="InterPro" id="IPR036322">
    <property type="entry name" value="WD40_repeat_dom_sf"/>
</dbReference>
<dbReference type="InterPro" id="IPR001680">
    <property type="entry name" value="WD40_rpt"/>
</dbReference>
<dbReference type="PROSITE" id="PS00678">
    <property type="entry name" value="WD_REPEATS_1"/>
    <property type="match status" value="2"/>
</dbReference>
<comment type="caution">
    <text evidence="5">The sequence shown here is derived from an EMBL/GenBank/DDBJ whole genome shotgun (WGS) entry which is preliminary data.</text>
</comment>
<keyword evidence="2" id="KW-0677">Repeat</keyword>
<dbReference type="Pfam" id="PF07676">
    <property type="entry name" value="PD40"/>
    <property type="match status" value="1"/>
</dbReference>
<feature type="repeat" description="WD" evidence="3">
    <location>
        <begin position="425"/>
        <end position="466"/>
    </location>
</feature>
<dbReference type="EMBL" id="RDSM01000001">
    <property type="protein sequence ID" value="RXH58895.1"/>
    <property type="molecule type" value="Genomic_DNA"/>
</dbReference>
<accession>A0A4Q0T579</accession>
<evidence type="ECO:0000256" key="2">
    <source>
        <dbReference type="ARBA" id="ARBA00022737"/>
    </source>
</evidence>
<dbReference type="AlphaFoldDB" id="A0A4Q0T579"/>
<dbReference type="OrthoDB" id="108683at2"/>
<feature type="compositionally biased region" description="Basic and acidic residues" evidence="4">
    <location>
        <begin position="511"/>
        <end position="521"/>
    </location>
</feature>
<feature type="repeat" description="WD" evidence="3">
    <location>
        <begin position="35"/>
        <end position="76"/>
    </location>
</feature>
<evidence type="ECO:0000313" key="5">
    <source>
        <dbReference type="EMBL" id="RXH58895.1"/>
    </source>
</evidence>
<dbReference type="PRINTS" id="PR00320">
    <property type="entry name" value="GPROTEINBRPT"/>
</dbReference>
<feature type="repeat" description="WD" evidence="3">
    <location>
        <begin position="161"/>
        <end position="202"/>
    </location>
</feature>
<evidence type="ECO:0000256" key="3">
    <source>
        <dbReference type="PROSITE-ProRule" id="PRU00221"/>
    </source>
</evidence>
<dbReference type="SUPFAM" id="SSF50998">
    <property type="entry name" value="Quinoprotein alcohol dehydrogenase-like"/>
    <property type="match status" value="1"/>
</dbReference>
<reference evidence="5 6" key="1">
    <citation type="submission" date="2018-11" db="EMBL/GenBank/DDBJ databases">
        <authorList>
            <person name="Mardanov A.V."/>
            <person name="Ravin N.V."/>
            <person name="Dedysh S.N."/>
        </authorList>
    </citation>
    <scope>NUCLEOTIDE SEQUENCE [LARGE SCALE GENOMIC DNA]</scope>
    <source>
        <strain evidence="5 6">AF10</strain>
    </source>
</reference>